<protein>
    <submittedName>
        <fullName evidence="2">Uncharacterized protein</fullName>
    </submittedName>
</protein>
<name>E4YZ02_OIKDI</name>
<dbReference type="Proteomes" id="UP000011014">
    <property type="component" value="Unassembled WGS sequence"/>
</dbReference>
<keyword evidence="1" id="KW-0732">Signal</keyword>
<dbReference type="EMBL" id="FN656048">
    <property type="protein sequence ID" value="CBY40680.1"/>
    <property type="molecule type" value="Genomic_DNA"/>
</dbReference>
<evidence type="ECO:0000256" key="1">
    <source>
        <dbReference type="SAM" id="SignalP"/>
    </source>
</evidence>
<sequence>MKLILLIFSFAEIIHASTVVNEVIKEDFVSENLDNVTTIANVPEKNFIKEDLEKTEIALKHFISFLKREYADVEGRFENFIDKIESSEFFTNKFVIIRKIVNDLEDTYSIVKQDVLKIKDEIQQKARSVAS</sequence>
<organism evidence="2">
    <name type="scientific">Oikopleura dioica</name>
    <name type="common">Tunicate</name>
    <dbReference type="NCBI Taxonomy" id="34765"/>
    <lineage>
        <taxon>Eukaryota</taxon>
        <taxon>Metazoa</taxon>
        <taxon>Chordata</taxon>
        <taxon>Tunicata</taxon>
        <taxon>Appendicularia</taxon>
        <taxon>Copelata</taxon>
        <taxon>Oikopleuridae</taxon>
        <taxon>Oikopleura</taxon>
    </lineage>
</organism>
<gene>
    <name evidence="2" type="ORF">GSOID_T00022705001</name>
</gene>
<proteinExistence type="predicted"/>
<dbReference type="AlphaFoldDB" id="E4YZ02"/>
<feature type="chain" id="PRO_5003192609" evidence="1">
    <location>
        <begin position="17"/>
        <end position="131"/>
    </location>
</feature>
<evidence type="ECO:0000313" key="2">
    <source>
        <dbReference type="EMBL" id="CBY40680.1"/>
    </source>
</evidence>
<feature type="non-terminal residue" evidence="2">
    <location>
        <position position="131"/>
    </location>
</feature>
<feature type="signal peptide" evidence="1">
    <location>
        <begin position="1"/>
        <end position="16"/>
    </location>
</feature>
<reference evidence="2" key="1">
    <citation type="journal article" date="2010" name="Science">
        <title>Plasticity of animal genome architecture unmasked by rapid evolution of a pelagic tunicate.</title>
        <authorList>
            <person name="Denoeud F."/>
            <person name="Henriet S."/>
            <person name="Mungpakdee S."/>
            <person name="Aury J.M."/>
            <person name="Da Silva C."/>
            <person name="Brinkmann H."/>
            <person name="Mikhaleva J."/>
            <person name="Olsen L.C."/>
            <person name="Jubin C."/>
            <person name="Canestro C."/>
            <person name="Bouquet J.M."/>
            <person name="Danks G."/>
            <person name="Poulain J."/>
            <person name="Campsteijn C."/>
            <person name="Adamski M."/>
            <person name="Cross I."/>
            <person name="Yadetie F."/>
            <person name="Muffato M."/>
            <person name="Louis A."/>
            <person name="Butcher S."/>
            <person name="Tsagkogeorga G."/>
            <person name="Konrad A."/>
            <person name="Singh S."/>
            <person name="Jensen M.F."/>
            <person name="Cong E.H."/>
            <person name="Eikeseth-Otteraa H."/>
            <person name="Noel B."/>
            <person name="Anthouard V."/>
            <person name="Porcel B.M."/>
            <person name="Kachouri-Lafond R."/>
            <person name="Nishino A."/>
            <person name="Ugolini M."/>
            <person name="Chourrout P."/>
            <person name="Nishida H."/>
            <person name="Aasland R."/>
            <person name="Huzurbazar S."/>
            <person name="Westhof E."/>
            <person name="Delsuc F."/>
            <person name="Lehrach H."/>
            <person name="Reinhardt R."/>
            <person name="Weissenbach J."/>
            <person name="Roy S.W."/>
            <person name="Artiguenave F."/>
            <person name="Postlethwait J.H."/>
            <person name="Manak J.R."/>
            <person name="Thompson E.M."/>
            <person name="Jaillon O."/>
            <person name="Du Pasquier L."/>
            <person name="Boudinot P."/>
            <person name="Liberles D.A."/>
            <person name="Volff J.N."/>
            <person name="Philippe H."/>
            <person name="Lenhard B."/>
            <person name="Roest Crollius H."/>
            <person name="Wincker P."/>
            <person name="Chourrout D."/>
        </authorList>
    </citation>
    <scope>NUCLEOTIDE SEQUENCE [LARGE SCALE GENOMIC DNA]</scope>
</reference>
<accession>E4YZ02</accession>